<comment type="caution">
    <text evidence="2">The sequence shown here is derived from an EMBL/GenBank/DDBJ whole genome shotgun (WGS) entry which is preliminary data.</text>
</comment>
<proteinExistence type="predicted"/>
<keyword evidence="3" id="KW-1185">Reference proteome</keyword>
<evidence type="ECO:0000259" key="1">
    <source>
        <dbReference type="Pfam" id="PF18029"/>
    </source>
</evidence>
<dbReference type="Gene3D" id="3.10.180.10">
    <property type="entry name" value="2,3-Dihydroxybiphenyl 1,2-Dioxygenase, domain 1"/>
    <property type="match status" value="1"/>
</dbReference>
<dbReference type="EMBL" id="JADOUA010000001">
    <property type="protein sequence ID" value="MBG6088179.1"/>
    <property type="molecule type" value="Genomic_DNA"/>
</dbReference>
<dbReference type="Proteomes" id="UP000614047">
    <property type="component" value="Unassembled WGS sequence"/>
</dbReference>
<dbReference type="PANTHER" id="PTHR35908:SF1">
    <property type="entry name" value="CONSERVED PROTEIN"/>
    <property type="match status" value="1"/>
</dbReference>
<protein>
    <recommendedName>
        <fullName evidence="1">Glyoxalase-like domain-containing protein</fullName>
    </recommendedName>
</protein>
<reference evidence="2" key="1">
    <citation type="submission" date="2020-11" db="EMBL/GenBank/DDBJ databases">
        <title>Sequencing the genomes of 1000 actinobacteria strains.</title>
        <authorList>
            <person name="Klenk H.-P."/>
        </authorList>
    </citation>
    <scope>NUCLEOTIDE SEQUENCE</scope>
    <source>
        <strain evidence="2">DSM 43175</strain>
    </source>
</reference>
<evidence type="ECO:0000313" key="2">
    <source>
        <dbReference type="EMBL" id="MBG6088179.1"/>
    </source>
</evidence>
<dbReference type="PANTHER" id="PTHR35908">
    <property type="entry name" value="HYPOTHETICAL FUSION PROTEIN"/>
    <property type="match status" value="1"/>
</dbReference>
<dbReference type="Pfam" id="PF18029">
    <property type="entry name" value="Glyoxalase_6"/>
    <property type="match status" value="1"/>
</dbReference>
<evidence type="ECO:0000313" key="3">
    <source>
        <dbReference type="Proteomes" id="UP000614047"/>
    </source>
</evidence>
<accession>A0A931DG58</accession>
<feature type="domain" description="Glyoxalase-like" evidence="1">
    <location>
        <begin position="6"/>
        <end position="145"/>
    </location>
</feature>
<dbReference type="InterPro" id="IPR029068">
    <property type="entry name" value="Glyas_Bleomycin-R_OHBP_Dase"/>
</dbReference>
<dbReference type="SUPFAM" id="SSF54593">
    <property type="entry name" value="Glyoxalase/Bleomycin resistance protein/Dihydroxybiphenyl dioxygenase"/>
    <property type="match status" value="1"/>
</dbReference>
<dbReference type="InterPro" id="IPR041581">
    <property type="entry name" value="Glyoxalase_6"/>
</dbReference>
<organism evidence="2 3">
    <name type="scientific">Actinomadura viridis</name>
    <dbReference type="NCBI Taxonomy" id="58110"/>
    <lineage>
        <taxon>Bacteria</taxon>
        <taxon>Bacillati</taxon>
        <taxon>Actinomycetota</taxon>
        <taxon>Actinomycetes</taxon>
        <taxon>Streptosporangiales</taxon>
        <taxon>Thermomonosporaceae</taxon>
        <taxon>Actinomadura</taxon>
    </lineage>
</organism>
<sequence length="145" mass="15515">MATTVQITVDCSDPGRLAGFWALALGYVLDPPPPGFGSWPEALAARGIPESEWNSASAVSDPDGAGPRLFFQRVPEPKTAKNRLHLDLRAGGPLDRPAGERRAAVRAEAERLAAAGATIVEARDGQWGEHWIVMLDPEGNEFCVT</sequence>
<name>A0A931DG58_9ACTN</name>
<dbReference type="RefSeq" id="WP_197010932.1">
    <property type="nucleotide sequence ID" value="NZ_BAABES010000027.1"/>
</dbReference>
<dbReference type="AlphaFoldDB" id="A0A931DG58"/>
<gene>
    <name evidence="2" type="ORF">IW256_002292</name>
</gene>